<proteinExistence type="predicted"/>
<name>A0AAD9P8I6_RIDPI</name>
<dbReference type="AlphaFoldDB" id="A0AAD9P8I6"/>
<reference evidence="2" key="1">
    <citation type="journal article" date="2023" name="Mol. Biol. Evol.">
        <title>Third-Generation Sequencing Reveals the Adaptive Role of the Epigenome in Three Deep-Sea Polychaetes.</title>
        <authorList>
            <person name="Perez M."/>
            <person name="Aroh O."/>
            <person name="Sun Y."/>
            <person name="Lan Y."/>
            <person name="Juniper S.K."/>
            <person name="Young C.R."/>
            <person name="Angers B."/>
            <person name="Qian P.Y."/>
        </authorList>
    </citation>
    <scope>NUCLEOTIDE SEQUENCE</scope>
    <source>
        <strain evidence="2">R07B-5</strain>
    </source>
</reference>
<gene>
    <name evidence="2" type="ORF">NP493_87g04034</name>
</gene>
<keyword evidence="3" id="KW-1185">Reference proteome</keyword>
<protein>
    <recommendedName>
        <fullName evidence="4">C2H2-type domain-containing protein</fullName>
    </recommendedName>
</protein>
<feature type="compositionally biased region" description="Polar residues" evidence="1">
    <location>
        <begin position="70"/>
        <end position="79"/>
    </location>
</feature>
<evidence type="ECO:0000256" key="1">
    <source>
        <dbReference type="SAM" id="MobiDB-lite"/>
    </source>
</evidence>
<dbReference type="Gene3D" id="3.30.160.60">
    <property type="entry name" value="Classic Zinc Finger"/>
    <property type="match status" value="1"/>
</dbReference>
<evidence type="ECO:0000313" key="2">
    <source>
        <dbReference type="EMBL" id="KAK2190186.1"/>
    </source>
</evidence>
<dbReference type="SUPFAM" id="SSF57667">
    <property type="entry name" value="beta-beta-alpha zinc fingers"/>
    <property type="match status" value="1"/>
</dbReference>
<dbReference type="Proteomes" id="UP001209878">
    <property type="component" value="Unassembled WGS sequence"/>
</dbReference>
<evidence type="ECO:0000313" key="3">
    <source>
        <dbReference type="Proteomes" id="UP001209878"/>
    </source>
</evidence>
<comment type="caution">
    <text evidence="2">The sequence shown here is derived from an EMBL/GenBank/DDBJ whole genome shotgun (WGS) entry which is preliminary data.</text>
</comment>
<feature type="region of interest" description="Disordered" evidence="1">
    <location>
        <begin position="54"/>
        <end position="100"/>
    </location>
</feature>
<feature type="compositionally biased region" description="Low complexity" evidence="1">
    <location>
        <begin position="80"/>
        <end position="92"/>
    </location>
</feature>
<accession>A0AAD9P8I6</accession>
<organism evidence="2 3">
    <name type="scientific">Ridgeia piscesae</name>
    <name type="common">Tubeworm</name>
    <dbReference type="NCBI Taxonomy" id="27915"/>
    <lineage>
        <taxon>Eukaryota</taxon>
        <taxon>Metazoa</taxon>
        <taxon>Spiralia</taxon>
        <taxon>Lophotrochozoa</taxon>
        <taxon>Annelida</taxon>
        <taxon>Polychaeta</taxon>
        <taxon>Sedentaria</taxon>
        <taxon>Canalipalpata</taxon>
        <taxon>Sabellida</taxon>
        <taxon>Siboglinidae</taxon>
        <taxon>Ridgeia</taxon>
    </lineage>
</organism>
<dbReference type="EMBL" id="JAODUO010000086">
    <property type="protein sequence ID" value="KAK2190186.1"/>
    <property type="molecule type" value="Genomic_DNA"/>
</dbReference>
<sequence>MHIHNDKKPLACPHCDFRARQRHSLDYHLERYHKELATEQKKNKVMGNSQVSTEFATSEGAVNDEVTPEETANTWSNPATPEHTTNENNSETAETDTVDA</sequence>
<evidence type="ECO:0008006" key="4">
    <source>
        <dbReference type="Google" id="ProtNLM"/>
    </source>
</evidence>
<dbReference type="InterPro" id="IPR036236">
    <property type="entry name" value="Znf_C2H2_sf"/>
</dbReference>